<organism evidence="5">
    <name type="scientific">uncultured Solirubrobacteraceae bacterium</name>
    <dbReference type="NCBI Taxonomy" id="1162706"/>
    <lineage>
        <taxon>Bacteria</taxon>
        <taxon>Bacillati</taxon>
        <taxon>Actinomycetota</taxon>
        <taxon>Thermoleophilia</taxon>
        <taxon>Solirubrobacterales</taxon>
        <taxon>Solirubrobacteraceae</taxon>
        <taxon>environmental samples</taxon>
    </lineage>
</organism>
<evidence type="ECO:0000313" key="5">
    <source>
        <dbReference type="EMBL" id="CAA9514429.1"/>
    </source>
</evidence>
<feature type="domain" description="Ketoreductase" evidence="4">
    <location>
        <begin position="7"/>
        <end position="185"/>
    </location>
</feature>
<comment type="similarity">
    <text evidence="1 3">Belongs to the short-chain dehydrogenases/reductases (SDR) family.</text>
</comment>
<protein>
    <recommendedName>
        <fullName evidence="4">Ketoreductase domain-containing protein</fullName>
    </recommendedName>
</protein>
<dbReference type="PANTHER" id="PTHR44169">
    <property type="entry name" value="NADPH-DEPENDENT 1-ACYLDIHYDROXYACETONE PHOSPHATE REDUCTASE"/>
    <property type="match status" value="1"/>
</dbReference>
<accession>A0A6J4T6J0</accession>
<dbReference type="InterPro" id="IPR057326">
    <property type="entry name" value="KR_dom"/>
</dbReference>
<dbReference type="SUPFAM" id="SSF51735">
    <property type="entry name" value="NAD(P)-binding Rossmann-fold domains"/>
    <property type="match status" value="1"/>
</dbReference>
<evidence type="ECO:0000259" key="4">
    <source>
        <dbReference type="SMART" id="SM00822"/>
    </source>
</evidence>
<dbReference type="Pfam" id="PF00106">
    <property type="entry name" value="adh_short"/>
    <property type="match status" value="1"/>
</dbReference>
<dbReference type="PANTHER" id="PTHR44169:SF6">
    <property type="entry name" value="NADPH-DEPENDENT 1-ACYLDIHYDROXYACETONE PHOSPHATE REDUCTASE"/>
    <property type="match status" value="1"/>
</dbReference>
<dbReference type="EMBL" id="CADCVT010000274">
    <property type="protein sequence ID" value="CAA9514429.1"/>
    <property type="molecule type" value="Genomic_DNA"/>
</dbReference>
<dbReference type="PRINTS" id="PR00081">
    <property type="entry name" value="GDHRDH"/>
</dbReference>
<evidence type="ECO:0000256" key="3">
    <source>
        <dbReference type="RuleBase" id="RU000363"/>
    </source>
</evidence>
<evidence type="ECO:0000256" key="1">
    <source>
        <dbReference type="ARBA" id="ARBA00006484"/>
    </source>
</evidence>
<dbReference type="GO" id="GO:0016491">
    <property type="term" value="F:oxidoreductase activity"/>
    <property type="evidence" value="ECO:0007669"/>
    <property type="project" value="UniProtKB-KW"/>
</dbReference>
<dbReference type="Gene3D" id="3.40.50.720">
    <property type="entry name" value="NAD(P)-binding Rossmann-like Domain"/>
    <property type="match status" value="1"/>
</dbReference>
<dbReference type="InterPro" id="IPR002347">
    <property type="entry name" value="SDR_fam"/>
</dbReference>
<sequence>MPENASRAVLVTGCSSGIGHATAHHLAARGWTVYATARRPETLTDLEAAGCTTLGLDVTDEASMRSAVERVEADHGAVGVLVNNAGYSQSGTIEEVDIDAVRRQFETNVFGLARMCQLVLPKMRERRSGKIVNVSSMGANFVFPGGGYYHATKSAVTALSHALRFEVKGFGVDVVIIEPGLIKTRFGDTATSALDDEKGEAGGPYADFNAKLAAATKSAYEAGPLSKLGGPPEAVAKAIETAVTASRPKPRYLVTPSAHALVNQRRLMTDRMWDAMMRTQFPQPK</sequence>
<evidence type="ECO:0000256" key="2">
    <source>
        <dbReference type="ARBA" id="ARBA00023002"/>
    </source>
</evidence>
<dbReference type="CDD" id="cd05374">
    <property type="entry name" value="17beta-HSD-like_SDR_c"/>
    <property type="match status" value="1"/>
</dbReference>
<gene>
    <name evidence="5" type="ORF">AVDCRST_MAG85-2522</name>
</gene>
<dbReference type="AlphaFoldDB" id="A0A6J4T6J0"/>
<dbReference type="NCBIfam" id="NF004826">
    <property type="entry name" value="PRK06182.1"/>
    <property type="match status" value="1"/>
</dbReference>
<reference evidence="5" key="1">
    <citation type="submission" date="2020-02" db="EMBL/GenBank/DDBJ databases">
        <authorList>
            <person name="Meier V. D."/>
        </authorList>
    </citation>
    <scope>NUCLEOTIDE SEQUENCE</scope>
    <source>
        <strain evidence="5">AVDCRST_MAG85</strain>
    </source>
</reference>
<dbReference type="SMART" id="SM00822">
    <property type="entry name" value="PKS_KR"/>
    <property type="match status" value="1"/>
</dbReference>
<name>A0A6J4T6J0_9ACTN</name>
<keyword evidence="2" id="KW-0560">Oxidoreductase</keyword>
<dbReference type="InterPro" id="IPR036291">
    <property type="entry name" value="NAD(P)-bd_dom_sf"/>
</dbReference>
<proteinExistence type="inferred from homology"/>
<dbReference type="PRINTS" id="PR00080">
    <property type="entry name" value="SDRFAMILY"/>
</dbReference>